<dbReference type="InterPro" id="IPR011051">
    <property type="entry name" value="RmlC_Cupin_sf"/>
</dbReference>
<dbReference type="InterPro" id="IPR014710">
    <property type="entry name" value="RmlC-like_jellyroll"/>
</dbReference>
<keyword evidence="2" id="KW-0238">DNA-binding</keyword>
<dbReference type="GO" id="GO:0005829">
    <property type="term" value="C:cytosol"/>
    <property type="evidence" value="ECO:0007669"/>
    <property type="project" value="TreeGrafter"/>
</dbReference>
<keyword evidence="3" id="KW-0804">Transcription</keyword>
<keyword evidence="1" id="KW-0805">Transcription regulation</keyword>
<dbReference type="PROSITE" id="PS50943">
    <property type="entry name" value="HTH_CROC1"/>
    <property type="match status" value="1"/>
</dbReference>
<dbReference type="Gene3D" id="1.10.260.40">
    <property type="entry name" value="lambda repressor-like DNA-binding domains"/>
    <property type="match status" value="1"/>
</dbReference>
<dbReference type="Pfam" id="PF01381">
    <property type="entry name" value="HTH_3"/>
    <property type="match status" value="1"/>
</dbReference>
<dbReference type="InterPro" id="IPR050807">
    <property type="entry name" value="TransReg_Diox_bact_type"/>
</dbReference>
<reference evidence="4" key="1">
    <citation type="submission" date="2019-11" db="EMBL/GenBank/DDBJ databases">
        <authorList>
            <person name="Feng L."/>
        </authorList>
    </citation>
    <scope>NUCLEOTIDE SEQUENCE</scope>
    <source>
        <strain evidence="4">SsimulansLFYP27</strain>
    </source>
</reference>
<dbReference type="AlphaFoldDB" id="A0A6N2YS86"/>
<evidence type="ECO:0000256" key="1">
    <source>
        <dbReference type="ARBA" id="ARBA00023015"/>
    </source>
</evidence>
<proteinExistence type="predicted"/>
<dbReference type="Gene3D" id="2.60.120.10">
    <property type="entry name" value="Jelly Rolls"/>
    <property type="match status" value="1"/>
</dbReference>
<evidence type="ECO:0000256" key="3">
    <source>
        <dbReference type="ARBA" id="ARBA00023163"/>
    </source>
</evidence>
<dbReference type="InterPro" id="IPR010982">
    <property type="entry name" value="Lambda_DNA-bd_dom_sf"/>
</dbReference>
<sequence>MDNINDVVASNLYKYRKAKNLSLEKTSKLTNVSKNVLSIIEKGEGNPTINTLVNLANGLQIPISSLINKKESTVQFIDNRYINPIYSIDKTVTVFPYFPYDKNKNFEMFSMNFKIDGSLYSKGHEENSREFIIVNKGTLKIKVGKHVSVVKEKQAISFESDSEHSYFNIGEGVLELTATIQY</sequence>
<dbReference type="Pfam" id="PF07883">
    <property type="entry name" value="Cupin_2"/>
    <property type="match status" value="1"/>
</dbReference>
<dbReference type="InterPro" id="IPR001387">
    <property type="entry name" value="Cro/C1-type_HTH"/>
</dbReference>
<name>A0A6N2YS86_STASI</name>
<dbReference type="PANTHER" id="PTHR46797:SF23">
    <property type="entry name" value="HTH-TYPE TRANSCRIPTIONAL REGULATOR SUTR"/>
    <property type="match status" value="1"/>
</dbReference>
<dbReference type="PANTHER" id="PTHR46797">
    <property type="entry name" value="HTH-TYPE TRANSCRIPTIONAL REGULATOR"/>
    <property type="match status" value="1"/>
</dbReference>
<evidence type="ECO:0000256" key="2">
    <source>
        <dbReference type="ARBA" id="ARBA00023125"/>
    </source>
</evidence>
<dbReference type="GO" id="GO:0003677">
    <property type="term" value="F:DNA binding"/>
    <property type="evidence" value="ECO:0007669"/>
    <property type="project" value="UniProtKB-KW"/>
</dbReference>
<dbReference type="InterPro" id="IPR013096">
    <property type="entry name" value="Cupin_2"/>
</dbReference>
<protein>
    <submittedName>
        <fullName evidence="4">Anaerobic benzoate catabolism transcriptional regulator</fullName>
    </submittedName>
</protein>
<dbReference type="EMBL" id="CACRUO010000010">
    <property type="protein sequence ID" value="VYT69751.1"/>
    <property type="molecule type" value="Genomic_DNA"/>
</dbReference>
<accession>A0A6N2YS86</accession>
<dbReference type="RefSeq" id="WP_070684260.1">
    <property type="nucleotide sequence ID" value="NZ_CACRUO010000010.1"/>
</dbReference>
<dbReference type="GO" id="GO:0003700">
    <property type="term" value="F:DNA-binding transcription factor activity"/>
    <property type="evidence" value="ECO:0007669"/>
    <property type="project" value="TreeGrafter"/>
</dbReference>
<dbReference type="SUPFAM" id="SSF51182">
    <property type="entry name" value="RmlC-like cupins"/>
    <property type="match status" value="1"/>
</dbReference>
<gene>
    <name evidence="4" type="ORF">SSLFYP27_00464</name>
</gene>
<evidence type="ECO:0000313" key="4">
    <source>
        <dbReference type="EMBL" id="VYT69751.1"/>
    </source>
</evidence>
<organism evidence="4">
    <name type="scientific">Staphylococcus simulans</name>
    <dbReference type="NCBI Taxonomy" id="1286"/>
    <lineage>
        <taxon>Bacteria</taxon>
        <taxon>Bacillati</taxon>
        <taxon>Bacillota</taxon>
        <taxon>Bacilli</taxon>
        <taxon>Bacillales</taxon>
        <taxon>Staphylococcaceae</taxon>
        <taxon>Staphylococcus</taxon>
    </lineage>
</organism>
<dbReference type="SUPFAM" id="SSF47413">
    <property type="entry name" value="lambda repressor-like DNA-binding domains"/>
    <property type="match status" value="1"/>
</dbReference>
<dbReference type="SMART" id="SM00530">
    <property type="entry name" value="HTH_XRE"/>
    <property type="match status" value="1"/>
</dbReference>
<dbReference type="CDD" id="cd02209">
    <property type="entry name" value="cupin_XRE_C"/>
    <property type="match status" value="1"/>
</dbReference>
<dbReference type="CDD" id="cd00093">
    <property type="entry name" value="HTH_XRE"/>
    <property type="match status" value="1"/>
</dbReference>